<evidence type="ECO:0000313" key="3">
    <source>
        <dbReference type="Proteomes" id="UP001165381"/>
    </source>
</evidence>
<feature type="transmembrane region" description="Helical" evidence="1">
    <location>
        <begin position="139"/>
        <end position="157"/>
    </location>
</feature>
<accession>A0ABT0QDQ3</accession>
<dbReference type="RefSeq" id="WP_249972868.1">
    <property type="nucleotide sequence ID" value="NZ_JAMFLZ010000003.1"/>
</dbReference>
<feature type="transmembrane region" description="Helical" evidence="1">
    <location>
        <begin position="54"/>
        <end position="72"/>
    </location>
</feature>
<sequence length="161" mass="18571">MKNVIFFITVLLNALSTGFFFAWSVSVILGTKKVSDFTYLETMQNINREILNPVFFIIFFGSLTTLLITTYLQFNNKPVFWLVLASTIIYLIGTFGITAFGNVPLNNELDLLNITKLSLLELKSFRTYYESTWNQYHNIRTISGMISFTLLLISIFIQKTF</sequence>
<keyword evidence="1" id="KW-1133">Transmembrane helix</keyword>
<evidence type="ECO:0000313" key="2">
    <source>
        <dbReference type="EMBL" id="MCL6295124.1"/>
    </source>
</evidence>
<dbReference type="Proteomes" id="UP001165381">
    <property type="component" value="Unassembled WGS sequence"/>
</dbReference>
<name>A0ABT0QDQ3_9FLAO</name>
<keyword evidence="1" id="KW-0472">Membrane</keyword>
<organism evidence="2 3">
    <name type="scientific">Jejuia spongiicola</name>
    <dbReference type="NCBI Taxonomy" id="2942207"/>
    <lineage>
        <taxon>Bacteria</taxon>
        <taxon>Pseudomonadati</taxon>
        <taxon>Bacteroidota</taxon>
        <taxon>Flavobacteriia</taxon>
        <taxon>Flavobacteriales</taxon>
        <taxon>Flavobacteriaceae</taxon>
        <taxon>Jejuia</taxon>
    </lineage>
</organism>
<proteinExistence type="predicted"/>
<dbReference type="InterPro" id="IPR013901">
    <property type="entry name" value="Anthrone_oxy"/>
</dbReference>
<reference evidence="2" key="1">
    <citation type="submission" date="2022-05" db="EMBL/GenBank/DDBJ databases">
        <authorList>
            <person name="Park J.-S."/>
        </authorList>
    </citation>
    <scope>NUCLEOTIDE SEQUENCE</scope>
    <source>
        <strain evidence="2">2012CJ34-3</strain>
    </source>
</reference>
<protein>
    <submittedName>
        <fullName evidence="2">DUF1772 domain-containing protein</fullName>
    </submittedName>
</protein>
<feature type="transmembrane region" description="Helical" evidence="1">
    <location>
        <begin position="79"/>
        <end position="101"/>
    </location>
</feature>
<dbReference type="Pfam" id="PF08592">
    <property type="entry name" value="Anthrone_oxy"/>
    <property type="match status" value="1"/>
</dbReference>
<evidence type="ECO:0000256" key="1">
    <source>
        <dbReference type="SAM" id="Phobius"/>
    </source>
</evidence>
<keyword evidence="3" id="KW-1185">Reference proteome</keyword>
<keyword evidence="1" id="KW-0812">Transmembrane</keyword>
<dbReference type="EMBL" id="JAMFLZ010000003">
    <property type="protein sequence ID" value="MCL6295124.1"/>
    <property type="molecule type" value="Genomic_DNA"/>
</dbReference>
<gene>
    <name evidence="2" type="ORF">M3P09_08975</name>
</gene>
<comment type="caution">
    <text evidence="2">The sequence shown here is derived from an EMBL/GenBank/DDBJ whole genome shotgun (WGS) entry which is preliminary data.</text>
</comment>